<dbReference type="AlphaFoldDB" id="A0A2T9YXG3"/>
<accession>A0A2T9YXG3</accession>
<dbReference type="EMBL" id="MBFT01000124">
    <property type="protein sequence ID" value="PVU97032.1"/>
    <property type="molecule type" value="Genomic_DNA"/>
</dbReference>
<comment type="caution">
    <text evidence="1">The sequence shown here is derived from an EMBL/GenBank/DDBJ whole genome shotgun (WGS) entry which is preliminary data.</text>
</comment>
<organism evidence="1 2">
    <name type="scientific">Furculomyces boomerangus</name>
    <dbReference type="NCBI Taxonomy" id="61424"/>
    <lineage>
        <taxon>Eukaryota</taxon>
        <taxon>Fungi</taxon>
        <taxon>Fungi incertae sedis</taxon>
        <taxon>Zoopagomycota</taxon>
        <taxon>Kickxellomycotina</taxon>
        <taxon>Harpellomycetes</taxon>
        <taxon>Harpellales</taxon>
        <taxon>Harpellaceae</taxon>
        <taxon>Furculomyces</taxon>
    </lineage>
</organism>
<gene>
    <name evidence="1" type="ORF">BB559_002161</name>
</gene>
<feature type="non-terminal residue" evidence="1">
    <location>
        <position position="85"/>
    </location>
</feature>
<evidence type="ECO:0000313" key="2">
    <source>
        <dbReference type="Proteomes" id="UP000245699"/>
    </source>
</evidence>
<protein>
    <submittedName>
        <fullName evidence="1">Uncharacterized protein</fullName>
    </submittedName>
</protein>
<sequence length="85" mass="9675">MSLTNGWYFFPTTWKYRSTPVALLLNIICKQQGRRDNVIVRVKTLIFPRTGSTTAARDELPTVRARLSAKSSMYILNINGDNNDP</sequence>
<reference evidence="1 2" key="1">
    <citation type="journal article" date="2018" name="MBio">
        <title>Comparative Genomics Reveals the Core Gene Toolbox for the Fungus-Insect Symbiosis.</title>
        <authorList>
            <person name="Wang Y."/>
            <person name="Stata M."/>
            <person name="Wang W."/>
            <person name="Stajich J.E."/>
            <person name="White M.M."/>
            <person name="Moncalvo J.M."/>
        </authorList>
    </citation>
    <scope>NUCLEOTIDE SEQUENCE [LARGE SCALE GENOMIC DNA]</scope>
    <source>
        <strain evidence="1 2">AUS-77-4</strain>
    </source>
</reference>
<keyword evidence="2" id="KW-1185">Reference proteome</keyword>
<evidence type="ECO:0000313" key="1">
    <source>
        <dbReference type="EMBL" id="PVU97032.1"/>
    </source>
</evidence>
<dbReference type="Proteomes" id="UP000245699">
    <property type="component" value="Unassembled WGS sequence"/>
</dbReference>
<proteinExistence type="predicted"/>
<name>A0A2T9YXG3_9FUNG</name>